<dbReference type="AlphaFoldDB" id="A0A2P2ISH6"/>
<proteinExistence type="predicted"/>
<evidence type="ECO:0000313" key="1">
    <source>
        <dbReference type="EMBL" id="MBW84158.1"/>
    </source>
</evidence>
<accession>A0A2P2ISH6</accession>
<reference evidence="1" key="1">
    <citation type="submission" date="2018-02" db="EMBL/GenBank/DDBJ databases">
        <title>Rhizophora mucronata_Transcriptome.</title>
        <authorList>
            <person name="Meera S.P."/>
            <person name="Sreeshan A."/>
            <person name="Augustine A."/>
        </authorList>
    </citation>
    <scope>NUCLEOTIDE SEQUENCE</scope>
    <source>
        <tissue evidence="1">Leaf</tissue>
    </source>
</reference>
<sequence>MLTKVKIKHLSEMTKLALVGGS</sequence>
<name>A0A2P2ISH6_RHIMU</name>
<protein>
    <submittedName>
        <fullName evidence="1">Uncharacterized protein</fullName>
    </submittedName>
</protein>
<dbReference type="EMBL" id="GGEC01003675">
    <property type="protein sequence ID" value="MBW84158.1"/>
    <property type="molecule type" value="Transcribed_RNA"/>
</dbReference>
<organism evidence="1">
    <name type="scientific">Rhizophora mucronata</name>
    <name type="common">Asiatic mangrove</name>
    <dbReference type="NCBI Taxonomy" id="61149"/>
    <lineage>
        <taxon>Eukaryota</taxon>
        <taxon>Viridiplantae</taxon>
        <taxon>Streptophyta</taxon>
        <taxon>Embryophyta</taxon>
        <taxon>Tracheophyta</taxon>
        <taxon>Spermatophyta</taxon>
        <taxon>Magnoliopsida</taxon>
        <taxon>eudicotyledons</taxon>
        <taxon>Gunneridae</taxon>
        <taxon>Pentapetalae</taxon>
        <taxon>rosids</taxon>
        <taxon>fabids</taxon>
        <taxon>Malpighiales</taxon>
        <taxon>Rhizophoraceae</taxon>
        <taxon>Rhizophora</taxon>
    </lineage>
</organism>